<dbReference type="PROSITE" id="PS51042">
    <property type="entry name" value="CUT"/>
    <property type="match status" value="2"/>
</dbReference>
<feature type="compositionally biased region" description="Basic and acidic residues" evidence="13">
    <location>
        <begin position="771"/>
        <end position="781"/>
    </location>
</feature>
<feature type="domain" description="Homeobox" evidence="14">
    <location>
        <begin position="1102"/>
        <end position="1162"/>
    </location>
</feature>
<dbReference type="Pfam" id="PF02376">
    <property type="entry name" value="CUT"/>
    <property type="match status" value="2"/>
</dbReference>
<dbReference type="PROSITE" id="PS00027">
    <property type="entry name" value="HOMEOBOX_1"/>
    <property type="match status" value="1"/>
</dbReference>
<keyword evidence="9 10" id="KW-0539">Nucleus</keyword>
<evidence type="ECO:0000256" key="12">
    <source>
        <dbReference type="RuleBase" id="RU361129"/>
    </source>
</evidence>
<dbReference type="InterPro" id="IPR043502">
    <property type="entry name" value="DNA/RNA_pol_sf"/>
</dbReference>
<comment type="subcellular location">
    <subcellularLocation>
        <location evidence="1 10 11">Nucleus</location>
    </subcellularLocation>
</comment>
<evidence type="ECO:0000256" key="2">
    <source>
        <dbReference type="ARBA" id="ARBA00008190"/>
    </source>
</evidence>
<dbReference type="GO" id="GO:0030154">
    <property type="term" value="P:cell differentiation"/>
    <property type="evidence" value="ECO:0007669"/>
    <property type="project" value="UniProtKB-ARBA"/>
</dbReference>
<dbReference type="EMBL" id="JBICBT010000093">
    <property type="protein sequence ID" value="KAL3123611.1"/>
    <property type="molecule type" value="Genomic_DNA"/>
</dbReference>
<feature type="region of interest" description="Disordered" evidence="13">
    <location>
        <begin position="605"/>
        <end position="635"/>
    </location>
</feature>
<dbReference type="Proteomes" id="UP001620626">
    <property type="component" value="Unassembled WGS sequence"/>
</dbReference>
<protein>
    <recommendedName>
        <fullName evidence="12">DNA-binding protein SATB</fullName>
    </recommendedName>
    <alternativeName>
        <fullName evidence="12">Special AT-rich sequence-binding protein</fullName>
    </alternativeName>
</protein>
<feature type="region of interest" description="Disordered" evidence="13">
    <location>
        <begin position="1222"/>
        <end position="1255"/>
    </location>
</feature>
<evidence type="ECO:0000313" key="17">
    <source>
        <dbReference type="Proteomes" id="UP001620626"/>
    </source>
</evidence>
<dbReference type="SUPFAM" id="SSF56672">
    <property type="entry name" value="DNA/RNA polymerases"/>
    <property type="match status" value="1"/>
</dbReference>
<dbReference type="Gene3D" id="2.40.70.10">
    <property type="entry name" value="Acid Proteases"/>
    <property type="match status" value="1"/>
</dbReference>
<proteinExistence type="inferred from homology"/>
<dbReference type="SUPFAM" id="SSF46689">
    <property type="entry name" value="Homeodomain-like"/>
    <property type="match status" value="1"/>
</dbReference>
<evidence type="ECO:0000256" key="11">
    <source>
        <dbReference type="RuleBase" id="RU000682"/>
    </source>
</evidence>
<organism evidence="16 17">
    <name type="scientific">Heterodera trifolii</name>
    <dbReference type="NCBI Taxonomy" id="157864"/>
    <lineage>
        <taxon>Eukaryota</taxon>
        <taxon>Metazoa</taxon>
        <taxon>Ecdysozoa</taxon>
        <taxon>Nematoda</taxon>
        <taxon>Chromadorea</taxon>
        <taxon>Rhabditida</taxon>
        <taxon>Tylenchina</taxon>
        <taxon>Tylenchomorpha</taxon>
        <taxon>Tylenchoidea</taxon>
        <taxon>Heteroderidae</taxon>
        <taxon>Heteroderinae</taxon>
        <taxon>Heterodera</taxon>
    </lineage>
</organism>
<feature type="compositionally biased region" description="Basic and acidic residues" evidence="13">
    <location>
        <begin position="733"/>
        <end position="746"/>
    </location>
</feature>
<evidence type="ECO:0000256" key="10">
    <source>
        <dbReference type="PROSITE-ProRule" id="PRU00108"/>
    </source>
</evidence>
<evidence type="ECO:0000256" key="6">
    <source>
        <dbReference type="ARBA" id="ARBA00023125"/>
    </source>
</evidence>
<dbReference type="InterPro" id="IPR001878">
    <property type="entry name" value="Znf_CCHC"/>
</dbReference>
<dbReference type="Gene3D" id="1.10.10.60">
    <property type="entry name" value="Homeodomain-like"/>
    <property type="match status" value="1"/>
</dbReference>
<dbReference type="InterPro" id="IPR003350">
    <property type="entry name" value="CUT_dom"/>
</dbReference>
<feature type="compositionally biased region" description="Basic and acidic residues" evidence="13">
    <location>
        <begin position="803"/>
        <end position="815"/>
    </location>
</feature>
<dbReference type="SMART" id="SM01109">
    <property type="entry name" value="CUT"/>
    <property type="match status" value="2"/>
</dbReference>
<feature type="compositionally biased region" description="Low complexity" evidence="13">
    <location>
        <begin position="1173"/>
        <end position="1205"/>
    </location>
</feature>
<evidence type="ECO:0000256" key="4">
    <source>
        <dbReference type="ARBA" id="ARBA00023015"/>
    </source>
</evidence>
<accession>A0ABD2M850</accession>
<feature type="DNA-binding region" description="Homeobox" evidence="10">
    <location>
        <begin position="1104"/>
        <end position="1163"/>
    </location>
</feature>
<keyword evidence="5" id="KW-0175">Coiled coil</keyword>
<dbReference type="InterPro" id="IPR010982">
    <property type="entry name" value="Lambda_DNA-bd_dom_sf"/>
</dbReference>
<dbReference type="GO" id="GO:0005634">
    <property type="term" value="C:nucleus"/>
    <property type="evidence" value="ECO:0007669"/>
    <property type="project" value="UniProtKB-SubCell"/>
</dbReference>
<dbReference type="SMART" id="SM00389">
    <property type="entry name" value="HOX"/>
    <property type="match status" value="1"/>
</dbReference>
<keyword evidence="17" id="KW-1185">Reference proteome</keyword>
<keyword evidence="4 12" id="KW-0805">Transcription regulation</keyword>
<dbReference type="SUPFAM" id="SSF47413">
    <property type="entry name" value="lambda repressor-like DNA-binding domains"/>
    <property type="match status" value="2"/>
</dbReference>
<dbReference type="CDD" id="cd00086">
    <property type="entry name" value="homeodomain"/>
    <property type="match status" value="1"/>
</dbReference>
<evidence type="ECO:0000256" key="8">
    <source>
        <dbReference type="ARBA" id="ARBA00023163"/>
    </source>
</evidence>
<comment type="caution">
    <text evidence="16">The sequence shown here is derived from an EMBL/GenBank/DDBJ whole genome shotgun (WGS) entry which is preliminary data.</text>
</comment>
<keyword evidence="6 10" id="KW-0238">DNA-binding</keyword>
<dbReference type="InterPro" id="IPR009057">
    <property type="entry name" value="Homeodomain-like_sf"/>
</dbReference>
<dbReference type="InterPro" id="IPR055510">
    <property type="entry name" value="DUF7083"/>
</dbReference>
<dbReference type="Gene3D" id="3.10.10.10">
    <property type="entry name" value="HIV Type 1 Reverse Transcriptase, subunit A, domain 1"/>
    <property type="match status" value="1"/>
</dbReference>
<dbReference type="PANTHER" id="PTHR14043:SF2">
    <property type="entry name" value="HOMEOBOX PROTEIN CUT"/>
    <property type="match status" value="1"/>
</dbReference>
<dbReference type="Pfam" id="PF00046">
    <property type="entry name" value="Homeodomain"/>
    <property type="match status" value="1"/>
</dbReference>
<comment type="similarity">
    <text evidence="2 12">Belongs to the CUT homeobox family.</text>
</comment>
<evidence type="ECO:0000259" key="15">
    <source>
        <dbReference type="PROSITE" id="PS51042"/>
    </source>
</evidence>
<evidence type="ECO:0000256" key="7">
    <source>
        <dbReference type="ARBA" id="ARBA00023155"/>
    </source>
</evidence>
<dbReference type="InterPro" id="IPR001356">
    <property type="entry name" value="HD"/>
</dbReference>
<dbReference type="SUPFAM" id="SSF50630">
    <property type="entry name" value="Acid proteases"/>
    <property type="match status" value="1"/>
</dbReference>
<feature type="domain" description="CUT" evidence="15">
    <location>
        <begin position="630"/>
        <end position="719"/>
    </location>
</feature>
<dbReference type="Gene3D" id="1.10.260.40">
    <property type="entry name" value="lambda repressor-like DNA-binding domains"/>
    <property type="match status" value="2"/>
</dbReference>
<sequence length="1311" mass="144383">MPANPPTMEEILQQIVQLLANQTNAAAAPQAVQNTVPSLPDVSIFEPSDDKGRINEWLSRFKFALDCAAPNAQDDIKVKCLMNKLSEAAFSEYSRSVLPAAVTDFNFASTLSKLEKLFSKPQSVFIDRYECLKAARAEGEEFRPFINRHKRLLADFRFDELKKEQFNCLMLLTALKAHNDATLRQRILARLATDGDNVTYDAVVEDLINFQSTIAEARAIEVPTSSKYLNVVRQKEKQTNYVDKRSQAKPKTNMPNSIKCWRCGGEKHRPDQCWHKTTKCQKCKFDGHIEKQCAAFHEWRKQNAKKWNNKRVGHLKIGMVAKTTNPLPLLKTEIRFNKKPVHFNLDTGSDIIVIDEVTHANVGRPPINKTEEIGKTFDGTKIHFIGKGIGTFEFNGVTFEDEFYVAKRGALNLLSRDAMDKFGLLDELKQKIGISAVNLCKSGSAEEKKIIPIGTRQVTGTEAKIQALKNAFPEVIKDGIGHCTKEKAHLSLNDDARPIYRKARPVPYNSMDVVERELARLENLGVISKVDHLDWAAPILIVKKADGSARLCIDYSTGLNEALKDCQHPLPIPEDIFATLNGGKMFSQIDLRDAYRAIWSVPSVSSPPPHQLVPHPHGRRPPPQRRRPLDRSAEKSLPPVKFDLFPMLDTEEVVRQIKERLIDGQISQHQFGKTVVSDLLARPKSWNSLTNKGREPFIRMQMFLEDKKAIKMEVNSESDGEAATDGTEPSGETEMKMDGGETRTDENLELVAKTEGIGKTEVVEKEEDEESRGREEADRSGEPIGDQCVPKETSEESSGPMAREGRGGNRAERLKNIMPNVQQSKAKSTHQLQQQKSCETADEVDTADVARRIKAVLANNGISQRAFGEHILKMTSGCVSDLLTKPKPWVMLSYKGLFFCPCHAFPLTRRAFRRTRVVQQNDRFSRRSRLCGRLKADEQQRCAVNNALNALKAIGDSADPSPLGGHQTQQNNGHLNALEALAVGLPISTSPCSSVPSPPPAFPSQPNATTSALQLIAGLASGELGSHTPIGALLKKTNSSNSPAMPNSAGPMNVFPTGALKRKAGHCPAGGAVAPSLSMVSLDKSDGSPAAQIGPLVPPPKKIPRFQRTIITDKQKEALLFIFAHEQRPNSRCIEQLALKLGLTPRTVTNWFHNYRTRQKAKEAKPTDGSDESAVPSAVAVPANSRGSVGTASVASSSPSPSNGATTVVAIQLMGDEGQIDTTTEEGEEEETNGGETETAYDGDGSEVTTETRETNDDHFLSICRKSIGQSHRADAQPTFDGLCEESVTVKSSAAWISAVIFCCFAYLCPF</sequence>
<name>A0ABD2M850_9BILA</name>
<keyword evidence="8 12" id="KW-0804">Transcription</keyword>
<evidence type="ECO:0000259" key="14">
    <source>
        <dbReference type="PROSITE" id="PS50071"/>
    </source>
</evidence>
<dbReference type="Gene3D" id="4.10.60.10">
    <property type="entry name" value="Zinc finger, CCHC-type"/>
    <property type="match status" value="1"/>
</dbReference>
<dbReference type="InterPro" id="IPR017970">
    <property type="entry name" value="Homeobox_CS"/>
</dbReference>
<feature type="compositionally biased region" description="Basic residues" evidence="13">
    <location>
        <begin position="616"/>
        <end position="626"/>
    </location>
</feature>
<dbReference type="Pfam" id="PF23309">
    <property type="entry name" value="DUF7083"/>
    <property type="match status" value="1"/>
</dbReference>
<evidence type="ECO:0000256" key="1">
    <source>
        <dbReference type="ARBA" id="ARBA00004123"/>
    </source>
</evidence>
<dbReference type="InterPro" id="IPR021109">
    <property type="entry name" value="Peptidase_aspartic_dom_sf"/>
</dbReference>
<dbReference type="PANTHER" id="PTHR14043">
    <property type="entry name" value="CCAAT DISPLACEMENT PROTEIN-RELATED"/>
    <property type="match status" value="1"/>
</dbReference>
<evidence type="ECO:0000256" key="9">
    <source>
        <dbReference type="ARBA" id="ARBA00023242"/>
    </source>
</evidence>
<feature type="region of interest" description="Disordered" evidence="13">
    <location>
        <begin position="1158"/>
        <end position="1205"/>
    </location>
</feature>
<evidence type="ECO:0000256" key="5">
    <source>
        <dbReference type="ARBA" id="ARBA00023054"/>
    </source>
</evidence>
<feature type="compositionally biased region" description="Polar residues" evidence="13">
    <location>
        <begin position="819"/>
        <end position="838"/>
    </location>
</feature>
<dbReference type="GO" id="GO:0003677">
    <property type="term" value="F:DNA binding"/>
    <property type="evidence" value="ECO:0007669"/>
    <property type="project" value="UniProtKB-UniRule"/>
</dbReference>
<dbReference type="SMART" id="SM00343">
    <property type="entry name" value="ZnF_C2HC"/>
    <property type="match status" value="2"/>
</dbReference>
<evidence type="ECO:0000256" key="3">
    <source>
        <dbReference type="ARBA" id="ARBA00022737"/>
    </source>
</evidence>
<feature type="domain" description="CUT" evidence="15">
    <location>
        <begin position="835"/>
        <end position="922"/>
    </location>
</feature>
<dbReference type="InterPro" id="IPR001969">
    <property type="entry name" value="Aspartic_peptidase_AS"/>
</dbReference>
<gene>
    <name evidence="16" type="ORF">niasHT_002502</name>
</gene>
<evidence type="ECO:0000256" key="13">
    <source>
        <dbReference type="SAM" id="MobiDB-lite"/>
    </source>
</evidence>
<dbReference type="PROSITE" id="PS00141">
    <property type="entry name" value="ASP_PROTEASE"/>
    <property type="match status" value="1"/>
</dbReference>
<dbReference type="PROSITE" id="PS50071">
    <property type="entry name" value="HOMEOBOX_2"/>
    <property type="match status" value="1"/>
</dbReference>
<feature type="compositionally biased region" description="Acidic residues" evidence="13">
    <location>
        <begin position="1223"/>
        <end position="1245"/>
    </location>
</feature>
<keyword evidence="3" id="KW-0677">Repeat</keyword>
<feature type="region of interest" description="Disordered" evidence="13">
    <location>
        <begin position="713"/>
        <end position="843"/>
    </location>
</feature>
<reference evidence="16 17" key="1">
    <citation type="submission" date="2024-10" db="EMBL/GenBank/DDBJ databases">
        <authorList>
            <person name="Kim D."/>
        </authorList>
    </citation>
    <scope>NUCLEOTIDE SEQUENCE [LARGE SCALE GENOMIC DNA]</scope>
    <source>
        <strain evidence="16">BH-2024</strain>
    </source>
</reference>
<evidence type="ECO:0000313" key="16">
    <source>
        <dbReference type="EMBL" id="KAL3123611.1"/>
    </source>
</evidence>
<keyword evidence="7 10" id="KW-0371">Homeobox</keyword>